<keyword evidence="2" id="KW-1185">Reference proteome</keyword>
<accession>A0A918A3H0</accession>
<reference evidence="1" key="2">
    <citation type="submission" date="2020-09" db="EMBL/GenBank/DDBJ databases">
        <authorList>
            <person name="Sun Q."/>
            <person name="Zhou Y."/>
        </authorList>
    </citation>
    <scope>NUCLEOTIDE SEQUENCE</scope>
    <source>
        <strain evidence="1">CGMCC 4.7430</strain>
    </source>
</reference>
<dbReference type="EMBL" id="BMNK01000003">
    <property type="protein sequence ID" value="GGP04515.1"/>
    <property type="molecule type" value="Genomic_DNA"/>
</dbReference>
<gene>
    <name evidence="1" type="ORF">GCM10012278_19990</name>
</gene>
<dbReference type="Proteomes" id="UP000660745">
    <property type="component" value="Unassembled WGS sequence"/>
</dbReference>
<reference evidence="1" key="1">
    <citation type="journal article" date="2014" name="Int. J. Syst. Evol. Microbiol.">
        <title>Complete genome sequence of Corynebacterium casei LMG S-19264T (=DSM 44701T), isolated from a smear-ripened cheese.</title>
        <authorList>
            <consortium name="US DOE Joint Genome Institute (JGI-PGF)"/>
            <person name="Walter F."/>
            <person name="Albersmeier A."/>
            <person name="Kalinowski J."/>
            <person name="Ruckert C."/>
        </authorList>
    </citation>
    <scope>NUCLEOTIDE SEQUENCE</scope>
    <source>
        <strain evidence="1">CGMCC 4.7430</strain>
    </source>
</reference>
<evidence type="ECO:0000313" key="2">
    <source>
        <dbReference type="Proteomes" id="UP000660745"/>
    </source>
</evidence>
<dbReference type="AlphaFoldDB" id="A0A918A3H0"/>
<sequence>MILCGKAFRMTNDYGPTADDLLHHAQKFLQLATLLKYDKDFEGKFSAASRMGDEEQVQSLLAPLGMKGVTVMAEGVRHSPGVCEHCWTYQGKQHCMPICR</sequence>
<organism evidence="1 2">
    <name type="scientific">Nonomuraea glycinis</name>
    <dbReference type="NCBI Taxonomy" id="2047744"/>
    <lineage>
        <taxon>Bacteria</taxon>
        <taxon>Bacillati</taxon>
        <taxon>Actinomycetota</taxon>
        <taxon>Actinomycetes</taxon>
        <taxon>Streptosporangiales</taxon>
        <taxon>Streptosporangiaceae</taxon>
        <taxon>Nonomuraea</taxon>
    </lineage>
</organism>
<name>A0A918A3H0_9ACTN</name>
<protein>
    <submittedName>
        <fullName evidence="1">Uncharacterized protein</fullName>
    </submittedName>
</protein>
<evidence type="ECO:0000313" key="1">
    <source>
        <dbReference type="EMBL" id="GGP04515.1"/>
    </source>
</evidence>
<proteinExistence type="predicted"/>
<comment type="caution">
    <text evidence="1">The sequence shown here is derived from an EMBL/GenBank/DDBJ whole genome shotgun (WGS) entry which is preliminary data.</text>
</comment>